<protein>
    <submittedName>
        <fullName evidence="3">Uncharacterized conserved protein YlxW, UPF0749 family</fullName>
    </submittedName>
</protein>
<dbReference type="EMBL" id="FNDK01000001">
    <property type="protein sequence ID" value="SDG95246.1"/>
    <property type="molecule type" value="Genomic_DNA"/>
</dbReference>
<dbReference type="Pfam" id="PF05949">
    <property type="entry name" value="DUF881"/>
    <property type="match status" value="1"/>
</dbReference>
<dbReference type="STRING" id="568899.SAMN05192534_101123"/>
<gene>
    <name evidence="3" type="ORF">SAMN05192534_101123</name>
</gene>
<dbReference type="Gene3D" id="3.30.70.1880">
    <property type="entry name" value="Protein of unknown function DUF881"/>
    <property type="match status" value="1"/>
</dbReference>
<evidence type="ECO:0000256" key="2">
    <source>
        <dbReference type="SAM" id="Coils"/>
    </source>
</evidence>
<dbReference type="InterPro" id="IPR010273">
    <property type="entry name" value="DUF881"/>
</dbReference>
<dbReference type="RefSeq" id="WP_091270237.1">
    <property type="nucleotide sequence ID" value="NZ_FNDK01000001.1"/>
</dbReference>
<reference evidence="3 4" key="1">
    <citation type="submission" date="2016-10" db="EMBL/GenBank/DDBJ databases">
        <authorList>
            <person name="de Groot N.N."/>
        </authorList>
    </citation>
    <scope>NUCLEOTIDE SEQUENCE [LARGE SCALE GENOMIC DNA]</scope>
    <source>
        <strain evidence="3 4">DSM 21632</strain>
    </source>
</reference>
<comment type="similarity">
    <text evidence="1">Belongs to the UPF0749 family.</text>
</comment>
<evidence type="ECO:0000313" key="4">
    <source>
        <dbReference type="Proteomes" id="UP000199163"/>
    </source>
</evidence>
<dbReference type="PANTHER" id="PTHR37313">
    <property type="entry name" value="UPF0749 PROTEIN RV1825"/>
    <property type="match status" value="1"/>
</dbReference>
<dbReference type="OrthoDB" id="2439649at2"/>
<dbReference type="PANTHER" id="PTHR37313:SF2">
    <property type="entry name" value="UPF0749 PROTEIN YLXX"/>
    <property type="match status" value="1"/>
</dbReference>
<dbReference type="Proteomes" id="UP000199163">
    <property type="component" value="Unassembled WGS sequence"/>
</dbReference>
<feature type="coiled-coil region" evidence="2">
    <location>
        <begin position="31"/>
        <end position="98"/>
    </location>
</feature>
<name>A0A1G7YFX5_9BACI</name>
<proteinExistence type="inferred from homology"/>
<organism evidence="3 4">
    <name type="scientific">Alteribacillus persepolensis</name>
    <dbReference type="NCBI Taxonomy" id="568899"/>
    <lineage>
        <taxon>Bacteria</taxon>
        <taxon>Bacillati</taxon>
        <taxon>Bacillota</taxon>
        <taxon>Bacilli</taxon>
        <taxon>Bacillales</taxon>
        <taxon>Bacillaceae</taxon>
        <taxon>Alteribacillus</taxon>
    </lineage>
</organism>
<sequence length="232" mass="26640">MKKQQKVFIAGLCAAAGFLVINNIDFSSESSARENKDIVELRKTLEEEQEHRQKLYEHIREQEQLLERYKTEQKNSREEAMEEAVANLEEKAGLTKRRGEGVTIQLTADTKVEETADNFIGPEVLRKLVNELYRFGAKDISIEGERILETSAFRDIDGEVHINGQPLSGFPITIKALTDDPKAVHNQFMVSDSWEYLTYEQIAIESSIEQELVIPAYEEVRRVRFMEAAEED</sequence>
<keyword evidence="4" id="KW-1185">Reference proteome</keyword>
<dbReference type="AlphaFoldDB" id="A0A1G7YFX5"/>
<evidence type="ECO:0000256" key="1">
    <source>
        <dbReference type="ARBA" id="ARBA00009108"/>
    </source>
</evidence>
<evidence type="ECO:0000313" key="3">
    <source>
        <dbReference type="EMBL" id="SDG95246.1"/>
    </source>
</evidence>
<accession>A0A1G7YFX5</accession>
<keyword evidence="2" id="KW-0175">Coiled coil</keyword>